<dbReference type="Gene3D" id="3.10.20.90">
    <property type="entry name" value="Phosphatidylinositol 3-kinase Catalytic Subunit, Chain A, domain 1"/>
    <property type="match status" value="1"/>
</dbReference>
<keyword evidence="10" id="KW-1185">Reference proteome</keyword>
<dbReference type="InterPro" id="IPR004806">
    <property type="entry name" value="Rad23"/>
</dbReference>
<evidence type="ECO:0000313" key="10">
    <source>
        <dbReference type="Proteomes" id="UP001344447"/>
    </source>
</evidence>
<dbReference type="Pfam" id="PF00240">
    <property type="entry name" value="ubiquitin"/>
    <property type="match status" value="1"/>
</dbReference>
<evidence type="ECO:0000256" key="1">
    <source>
        <dbReference type="ARBA" id="ARBA00022737"/>
    </source>
</evidence>
<dbReference type="FunFam" id="1.10.8.10:FF:000003">
    <property type="entry name" value="UV excision repair protein RAD23 homolog"/>
    <property type="match status" value="1"/>
</dbReference>
<comment type="subcellular location">
    <subcellularLocation>
        <location evidence="5">Nucleus</location>
    </subcellularLocation>
    <subcellularLocation>
        <location evidence="5">Cytoplasm</location>
    </subcellularLocation>
</comment>
<dbReference type="GO" id="GO:0043161">
    <property type="term" value="P:proteasome-mediated ubiquitin-dependent protein catabolic process"/>
    <property type="evidence" value="ECO:0007669"/>
    <property type="project" value="UniProtKB-UniRule"/>
</dbReference>
<evidence type="ECO:0000256" key="5">
    <source>
        <dbReference type="RuleBase" id="RU367049"/>
    </source>
</evidence>
<dbReference type="SUPFAM" id="SSF46934">
    <property type="entry name" value="UBA-like"/>
    <property type="match status" value="2"/>
</dbReference>
<feature type="compositionally biased region" description="Low complexity" evidence="6">
    <location>
        <begin position="78"/>
        <end position="145"/>
    </location>
</feature>
<organism evidence="9 10">
    <name type="scientific">Dictyostelium firmibasis</name>
    <dbReference type="NCBI Taxonomy" id="79012"/>
    <lineage>
        <taxon>Eukaryota</taxon>
        <taxon>Amoebozoa</taxon>
        <taxon>Evosea</taxon>
        <taxon>Eumycetozoa</taxon>
        <taxon>Dictyostelia</taxon>
        <taxon>Dictyosteliales</taxon>
        <taxon>Dictyosteliaceae</taxon>
        <taxon>Dictyostelium</taxon>
    </lineage>
</organism>
<feature type="region of interest" description="Disordered" evidence="6">
    <location>
        <begin position="194"/>
        <end position="213"/>
    </location>
</feature>
<dbReference type="SUPFAM" id="SSF54236">
    <property type="entry name" value="Ubiquitin-like"/>
    <property type="match status" value="1"/>
</dbReference>
<evidence type="ECO:0000313" key="9">
    <source>
        <dbReference type="EMBL" id="KAK5580307.1"/>
    </source>
</evidence>
<comment type="caution">
    <text evidence="9">The sequence shown here is derived from an EMBL/GenBank/DDBJ whole genome shotgun (WGS) entry which is preliminary data.</text>
</comment>
<dbReference type="SMART" id="SM00727">
    <property type="entry name" value="STI1"/>
    <property type="match status" value="1"/>
</dbReference>
<evidence type="ECO:0000256" key="3">
    <source>
        <dbReference type="ARBA" id="ARBA00023204"/>
    </source>
</evidence>
<evidence type="ECO:0000259" key="7">
    <source>
        <dbReference type="PROSITE" id="PS50030"/>
    </source>
</evidence>
<evidence type="ECO:0000256" key="4">
    <source>
        <dbReference type="ARBA" id="ARBA00023242"/>
    </source>
</evidence>
<dbReference type="InterPro" id="IPR029071">
    <property type="entry name" value="Ubiquitin-like_domsf"/>
</dbReference>
<accession>A0AAN7TWH1</accession>
<gene>
    <name evidence="9" type="ORF">RB653_000323</name>
</gene>
<dbReference type="Proteomes" id="UP001344447">
    <property type="component" value="Unassembled WGS sequence"/>
</dbReference>
<dbReference type="SUPFAM" id="SSF101238">
    <property type="entry name" value="XPC-binding domain"/>
    <property type="match status" value="1"/>
</dbReference>
<dbReference type="Pfam" id="PF00627">
    <property type="entry name" value="UBA"/>
    <property type="match status" value="2"/>
</dbReference>
<dbReference type="InterPro" id="IPR009060">
    <property type="entry name" value="UBA-like_sf"/>
</dbReference>
<dbReference type="InterPro" id="IPR000626">
    <property type="entry name" value="Ubiquitin-like_dom"/>
</dbReference>
<dbReference type="PROSITE" id="PS50030">
    <property type="entry name" value="UBA"/>
    <property type="match status" value="1"/>
</dbReference>
<dbReference type="CDD" id="cd14280">
    <property type="entry name" value="UBA1_Rad23_like"/>
    <property type="match status" value="1"/>
</dbReference>
<dbReference type="InterPro" id="IPR006636">
    <property type="entry name" value="STI1_HS-bd"/>
</dbReference>
<dbReference type="PROSITE" id="PS50053">
    <property type="entry name" value="UBIQUITIN_2"/>
    <property type="match status" value="1"/>
</dbReference>
<dbReference type="GO" id="GO:0043130">
    <property type="term" value="F:ubiquitin binding"/>
    <property type="evidence" value="ECO:0007669"/>
    <property type="project" value="UniProtKB-UniRule"/>
</dbReference>
<name>A0AAN7TWH1_9MYCE</name>
<dbReference type="InterPro" id="IPR015360">
    <property type="entry name" value="XPC-bd"/>
</dbReference>
<dbReference type="CDD" id="cd14281">
    <property type="entry name" value="UBA2_Rad23_like"/>
    <property type="match status" value="1"/>
</dbReference>
<dbReference type="FunFam" id="1.10.10.540:FF:000002">
    <property type="entry name" value="UV excision repair protein Rad23"/>
    <property type="match status" value="1"/>
</dbReference>
<evidence type="ECO:0000259" key="8">
    <source>
        <dbReference type="PROSITE" id="PS50053"/>
    </source>
</evidence>
<sequence>MKVTIKNINKEIYVFEVNGDLTVAELKNLISEKHNQTPSWQTLIYSGKILEDKRTLESYNITDSGFIVMMIKKPRESAPNTTPAAPAAPATTTAEPTQSTTNNTSTTTPTTVPTPTNNTPATPNPTPTTSSTPGSTSTTSPQQSSDFATGSELEATIKNIIDMGFERDQVLRALRLTFNNAERAIEYLVSGTVPAANDPEDEDDMEGGGGSGDNPFEALRNHPHFNLLREAISKNPSIIPGILQQLAQTNPALVRQIQENPNEFIRLFQDDAGGNPGGNPGQFTLQVTQEESEAIQRLQALTGMDKSTVIEAYFACDKNEELTASYLFETADDE</sequence>
<evidence type="ECO:0000256" key="2">
    <source>
        <dbReference type="ARBA" id="ARBA00022763"/>
    </source>
</evidence>
<dbReference type="AlphaFoldDB" id="A0AAN7TWH1"/>
<dbReference type="InterPro" id="IPR015940">
    <property type="entry name" value="UBA"/>
</dbReference>
<dbReference type="SMART" id="SM00213">
    <property type="entry name" value="UBQ"/>
    <property type="match status" value="1"/>
</dbReference>
<dbReference type="GO" id="GO:0003684">
    <property type="term" value="F:damaged DNA binding"/>
    <property type="evidence" value="ECO:0007669"/>
    <property type="project" value="UniProtKB-UniRule"/>
</dbReference>
<dbReference type="Gene3D" id="1.10.8.10">
    <property type="entry name" value="DNA helicase RuvA subunit, C-terminal domain"/>
    <property type="match status" value="2"/>
</dbReference>
<dbReference type="InterPro" id="IPR036353">
    <property type="entry name" value="XPC-bd_sf"/>
</dbReference>
<proteinExistence type="inferred from homology"/>
<keyword evidence="2 5" id="KW-0227">DNA damage</keyword>
<keyword evidence="4 5" id="KW-0539">Nucleus</keyword>
<feature type="domain" description="UBA" evidence="7">
    <location>
        <begin position="151"/>
        <end position="191"/>
    </location>
</feature>
<comment type="similarity">
    <text evidence="5">Belongs to the RAD23 family.</text>
</comment>
<dbReference type="GO" id="GO:0005829">
    <property type="term" value="C:cytosol"/>
    <property type="evidence" value="ECO:0007669"/>
    <property type="project" value="TreeGrafter"/>
</dbReference>
<dbReference type="GO" id="GO:0006289">
    <property type="term" value="P:nucleotide-excision repair"/>
    <property type="evidence" value="ECO:0007669"/>
    <property type="project" value="UniProtKB-UniRule"/>
</dbReference>
<dbReference type="PANTHER" id="PTHR10621:SF0">
    <property type="entry name" value="UV EXCISION REPAIR PROTEIN RAD23"/>
    <property type="match status" value="1"/>
</dbReference>
<evidence type="ECO:0000256" key="6">
    <source>
        <dbReference type="SAM" id="MobiDB-lite"/>
    </source>
</evidence>
<dbReference type="PRINTS" id="PR01839">
    <property type="entry name" value="RAD23PROTEIN"/>
</dbReference>
<dbReference type="GO" id="GO:0031593">
    <property type="term" value="F:polyubiquitin modification-dependent protein binding"/>
    <property type="evidence" value="ECO:0007669"/>
    <property type="project" value="UniProtKB-UniRule"/>
</dbReference>
<comment type="function">
    <text evidence="5">Multiubiquitin chain receptor involved in modulation of proteasomal degradation. Involved in nucleotide excision repair.</text>
</comment>
<feature type="region of interest" description="Disordered" evidence="6">
    <location>
        <begin position="76"/>
        <end position="148"/>
    </location>
</feature>
<keyword evidence="5" id="KW-0963">Cytoplasm</keyword>
<reference evidence="9 10" key="1">
    <citation type="submission" date="2023-11" db="EMBL/GenBank/DDBJ databases">
        <title>Dfirmibasis_genome.</title>
        <authorList>
            <person name="Edelbroek B."/>
            <person name="Kjellin J."/>
            <person name="Jerlstrom-Hultqvist J."/>
            <person name="Soderbom F."/>
        </authorList>
    </citation>
    <scope>NUCLEOTIDE SEQUENCE [LARGE SCALE GENOMIC DNA]</scope>
    <source>
        <strain evidence="9 10">TNS-C-14</strain>
    </source>
</reference>
<keyword evidence="3 5" id="KW-0234">DNA repair</keyword>
<feature type="domain" description="Ubiquitin-like" evidence="8">
    <location>
        <begin position="1"/>
        <end position="76"/>
    </location>
</feature>
<dbReference type="Pfam" id="PF09280">
    <property type="entry name" value="XPC-binding"/>
    <property type="match status" value="1"/>
</dbReference>
<dbReference type="FunFam" id="1.10.8.10:FF:000002">
    <property type="entry name" value="UV excision repair protein RAD23 homolog"/>
    <property type="match status" value="1"/>
</dbReference>
<dbReference type="Gene3D" id="1.10.10.540">
    <property type="entry name" value="XPC-binding domain"/>
    <property type="match status" value="1"/>
</dbReference>
<dbReference type="CDD" id="cd01805">
    <property type="entry name" value="Ubl_Rad23"/>
    <property type="match status" value="1"/>
</dbReference>
<dbReference type="GO" id="GO:0005654">
    <property type="term" value="C:nucleoplasm"/>
    <property type="evidence" value="ECO:0007669"/>
    <property type="project" value="TreeGrafter"/>
</dbReference>
<protein>
    <recommendedName>
        <fullName evidence="5">UV excision repair protein RAD23</fullName>
    </recommendedName>
</protein>
<dbReference type="PANTHER" id="PTHR10621">
    <property type="entry name" value="UV EXCISION REPAIR PROTEIN RAD23"/>
    <property type="match status" value="1"/>
</dbReference>
<dbReference type="GO" id="GO:0070628">
    <property type="term" value="F:proteasome binding"/>
    <property type="evidence" value="ECO:0007669"/>
    <property type="project" value="TreeGrafter"/>
</dbReference>
<dbReference type="EMBL" id="JAVFKY010000002">
    <property type="protein sequence ID" value="KAK5580307.1"/>
    <property type="molecule type" value="Genomic_DNA"/>
</dbReference>
<keyword evidence="1" id="KW-0677">Repeat</keyword>
<dbReference type="SMART" id="SM00165">
    <property type="entry name" value="UBA"/>
    <property type="match status" value="2"/>
</dbReference>